<evidence type="ECO:0008006" key="4">
    <source>
        <dbReference type="Google" id="ProtNLM"/>
    </source>
</evidence>
<evidence type="ECO:0000313" key="2">
    <source>
        <dbReference type="EMBL" id="RED97442.1"/>
    </source>
</evidence>
<sequence>MTSCLRIVLIVLGLLAYQLTNAQDTDSLTHATDTLSWLDDVPESLGIKLGMQVMMSPSMQQYRLSSEFWMGIAFKGITGGFFRHQFNGEVNRTLIFPNEFTFTYEYGGGYLNGPFFRTKSVDINGQLNIGFGDATWKRQDSQQVFERDRFWTVHPQLLVYYKPIRGINVCTGIGYRYMNNLEMVNVQNNDLTGFTASLGLMLVLVK</sequence>
<dbReference type="AlphaFoldDB" id="A0A3D9L115"/>
<reference evidence="2 3" key="1">
    <citation type="submission" date="2018-07" db="EMBL/GenBank/DDBJ databases">
        <title>Genomic Encyclopedia of Type Strains, Phase IV (KMG-IV): sequencing the most valuable type-strain genomes for metagenomic binning, comparative biology and taxonomic classification.</title>
        <authorList>
            <person name="Goeker M."/>
        </authorList>
    </citation>
    <scope>NUCLEOTIDE SEQUENCE [LARGE SCALE GENOMIC DNA]</scope>
    <source>
        <strain evidence="2 3">DSM 4134</strain>
    </source>
</reference>
<keyword evidence="1" id="KW-0732">Signal</keyword>
<name>A0A3D9L115_MARFU</name>
<proteinExistence type="predicted"/>
<accession>A0A3D9L115</accession>
<evidence type="ECO:0000256" key="1">
    <source>
        <dbReference type="SAM" id="SignalP"/>
    </source>
</evidence>
<keyword evidence="3" id="KW-1185">Reference proteome</keyword>
<gene>
    <name evidence="2" type="ORF">C7460_11251</name>
</gene>
<feature type="signal peptide" evidence="1">
    <location>
        <begin position="1"/>
        <end position="22"/>
    </location>
</feature>
<comment type="caution">
    <text evidence="2">The sequence shown here is derived from an EMBL/GenBank/DDBJ whole genome shotgun (WGS) entry which is preliminary data.</text>
</comment>
<dbReference type="OrthoDB" id="825661at2"/>
<feature type="chain" id="PRO_5017719577" description="Outer membrane protein with beta-barrel domain" evidence="1">
    <location>
        <begin position="23"/>
        <end position="206"/>
    </location>
</feature>
<protein>
    <recommendedName>
        <fullName evidence="4">Outer membrane protein with beta-barrel domain</fullName>
    </recommendedName>
</protein>
<dbReference type="EMBL" id="QREG01000012">
    <property type="protein sequence ID" value="RED97442.1"/>
    <property type="molecule type" value="Genomic_DNA"/>
</dbReference>
<dbReference type="RefSeq" id="WP_115868598.1">
    <property type="nucleotide sequence ID" value="NZ_QREG01000012.1"/>
</dbReference>
<evidence type="ECO:0000313" key="3">
    <source>
        <dbReference type="Proteomes" id="UP000256779"/>
    </source>
</evidence>
<dbReference type="Proteomes" id="UP000256779">
    <property type="component" value="Unassembled WGS sequence"/>
</dbReference>
<organism evidence="2 3">
    <name type="scientific">Marinoscillum furvescens DSM 4134</name>
    <dbReference type="NCBI Taxonomy" id="1122208"/>
    <lineage>
        <taxon>Bacteria</taxon>
        <taxon>Pseudomonadati</taxon>
        <taxon>Bacteroidota</taxon>
        <taxon>Cytophagia</taxon>
        <taxon>Cytophagales</taxon>
        <taxon>Reichenbachiellaceae</taxon>
        <taxon>Marinoscillum</taxon>
    </lineage>
</organism>